<name>A0A177KUR6_9BACI</name>
<dbReference type="Proteomes" id="UP000077271">
    <property type="component" value="Unassembled WGS sequence"/>
</dbReference>
<evidence type="ECO:0000313" key="2">
    <source>
        <dbReference type="EMBL" id="OAH57090.1"/>
    </source>
</evidence>
<dbReference type="InterPro" id="IPR017961">
    <property type="entry name" value="DNA_pol_Y-fam_little_finger"/>
</dbReference>
<dbReference type="OrthoDB" id="9808813at2"/>
<organism evidence="2 3">
    <name type="scientific">Domibacillus aminovorans</name>
    <dbReference type="NCBI Taxonomy" id="29332"/>
    <lineage>
        <taxon>Bacteria</taxon>
        <taxon>Bacillati</taxon>
        <taxon>Bacillota</taxon>
        <taxon>Bacilli</taxon>
        <taxon>Bacillales</taxon>
        <taxon>Bacillaceae</taxon>
        <taxon>Domibacillus</taxon>
    </lineage>
</organism>
<dbReference type="GO" id="GO:0003684">
    <property type="term" value="F:damaged DNA binding"/>
    <property type="evidence" value="ECO:0007669"/>
    <property type="project" value="InterPro"/>
</dbReference>
<gene>
    <name evidence="2" type="ORF">AWH48_19370</name>
</gene>
<dbReference type="Pfam" id="PF11799">
    <property type="entry name" value="IMS_C"/>
    <property type="match status" value="1"/>
</dbReference>
<proteinExistence type="predicted"/>
<dbReference type="Gene3D" id="3.30.1490.100">
    <property type="entry name" value="DNA polymerase, Y-family, little finger domain"/>
    <property type="match status" value="1"/>
</dbReference>
<dbReference type="InterPro" id="IPR036775">
    <property type="entry name" value="DNA_pol_Y-fam_lit_finger_sf"/>
</dbReference>
<sequence length="176" mass="20581">MSERDSLPNGEKSFSKGQVLMRDYYKDNEITIIIKEMVDEVSARLRKHGVAAAKIALTISYSRDIEERGFTKQMQLPKNTNHTMELTSHFIRIFRQHWQGQPVRQIYVSCGKLRKFEYEQLDLFTATEEMEKSPAIDTVMDELRKRFEKDAIFKAYNLMKGGTYLSRANHIRGHKG</sequence>
<evidence type="ECO:0000259" key="1">
    <source>
        <dbReference type="Pfam" id="PF11799"/>
    </source>
</evidence>
<dbReference type="SUPFAM" id="SSF100879">
    <property type="entry name" value="Lesion bypass DNA polymerase (Y-family), little finger domain"/>
    <property type="match status" value="1"/>
</dbReference>
<dbReference type="RefSeq" id="WP_018393137.1">
    <property type="nucleotide sequence ID" value="NZ_LQWZ01000015.1"/>
</dbReference>
<evidence type="ECO:0000313" key="3">
    <source>
        <dbReference type="Proteomes" id="UP000077271"/>
    </source>
</evidence>
<reference evidence="2 3" key="1">
    <citation type="submission" date="2016-01" db="EMBL/GenBank/DDBJ databases">
        <title>Investigation of taxonomic status of Bacillus aminovorans.</title>
        <authorList>
            <person name="Verma A."/>
            <person name="Pal Y."/>
            <person name="Krishnamurthi S."/>
        </authorList>
    </citation>
    <scope>NUCLEOTIDE SEQUENCE [LARGE SCALE GENOMIC DNA]</scope>
    <source>
        <strain evidence="2 3">DSM 4337</strain>
    </source>
</reference>
<dbReference type="EMBL" id="LQWZ01000015">
    <property type="protein sequence ID" value="OAH57090.1"/>
    <property type="molecule type" value="Genomic_DNA"/>
</dbReference>
<dbReference type="GO" id="GO:0006281">
    <property type="term" value="P:DNA repair"/>
    <property type="evidence" value="ECO:0007669"/>
    <property type="project" value="InterPro"/>
</dbReference>
<dbReference type="AlphaFoldDB" id="A0A177KUR6"/>
<feature type="domain" description="DNA polymerase Y-family little finger" evidence="1">
    <location>
        <begin position="12"/>
        <end position="123"/>
    </location>
</feature>
<accession>A0A177KUR6</accession>
<protein>
    <recommendedName>
        <fullName evidence="1">DNA polymerase Y-family little finger domain-containing protein</fullName>
    </recommendedName>
</protein>
<comment type="caution">
    <text evidence="2">The sequence shown here is derived from an EMBL/GenBank/DDBJ whole genome shotgun (WGS) entry which is preliminary data.</text>
</comment>